<dbReference type="CDD" id="cd06225">
    <property type="entry name" value="HAMP"/>
    <property type="match status" value="1"/>
</dbReference>
<evidence type="ECO:0000256" key="3">
    <source>
        <dbReference type="ARBA" id="ARBA00022500"/>
    </source>
</evidence>
<evidence type="ECO:0000256" key="2">
    <source>
        <dbReference type="ARBA" id="ARBA00022475"/>
    </source>
</evidence>
<dbReference type="SUPFAM" id="SSF58104">
    <property type="entry name" value="Methyl-accepting chemotaxis protein (MCP) signaling domain"/>
    <property type="match status" value="1"/>
</dbReference>
<accession>A0A934M2J6</accession>
<dbReference type="PROSITE" id="PS50885">
    <property type="entry name" value="HAMP"/>
    <property type="match status" value="1"/>
</dbReference>
<name>A0A934M2J6_9CLOT</name>
<evidence type="ECO:0000256" key="5">
    <source>
        <dbReference type="ARBA" id="ARBA00022989"/>
    </source>
</evidence>
<protein>
    <submittedName>
        <fullName evidence="13">Methyl-accepting chemotaxis protein</fullName>
    </submittedName>
</protein>
<comment type="caution">
    <text evidence="13">The sequence shown here is derived from an EMBL/GenBank/DDBJ whole genome shotgun (WGS) entry which is preliminary data.</text>
</comment>
<dbReference type="PANTHER" id="PTHR32089">
    <property type="entry name" value="METHYL-ACCEPTING CHEMOTAXIS PROTEIN MCPB"/>
    <property type="match status" value="1"/>
</dbReference>
<keyword evidence="5 10" id="KW-1133">Transmembrane helix</keyword>
<evidence type="ECO:0000256" key="1">
    <source>
        <dbReference type="ARBA" id="ARBA00004651"/>
    </source>
</evidence>
<dbReference type="CDD" id="cd12912">
    <property type="entry name" value="PDC2_MCP_like"/>
    <property type="match status" value="1"/>
</dbReference>
<dbReference type="CDD" id="cd12913">
    <property type="entry name" value="PDC1_MCP_like"/>
    <property type="match status" value="1"/>
</dbReference>
<gene>
    <name evidence="13" type="ORF">I6U51_04715</name>
</gene>
<evidence type="ECO:0000256" key="9">
    <source>
        <dbReference type="PROSITE-ProRule" id="PRU00284"/>
    </source>
</evidence>
<dbReference type="Proteomes" id="UP000622687">
    <property type="component" value="Unassembled WGS sequence"/>
</dbReference>
<keyword evidence="7 9" id="KW-0807">Transducer</keyword>
<keyword evidence="3" id="KW-0145">Chemotaxis</keyword>
<dbReference type="InterPro" id="IPR033479">
    <property type="entry name" value="dCache_1"/>
</dbReference>
<evidence type="ECO:0000259" key="11">
    <source>
        <dbReference type="PROSITE" id="PS50111"/>
    </source>
</evidence>
<dbReference type="Pfam" id="PF00015">
    <property type="entry name" value="MCPsignal"/>
    <property type="match status" value="1"/>
</dbReference>
<evidence type="ECO:0000256" key="4">
    <source>
        <dbReference type="ARBA" id="ARBA00022692"/>
    </source>
</evidence>
<feature type="domain" description="Methyl-accepting transducer" evidence="11">
    <location>
        <begin position="404"/>
        <end position="661"/>
    </location>
</feature>
<dbReference type="GO" id="GO:0007165">
    <property type="term" value="P:signal transduction"/>
    <property type="evidence" value="ECO:0007669"/>
    <property type="project" value="UniProtKB-KW"/>
</dbReference>
<dbReference type="Pfam" id="PF00672">
    <property type="entry name" value="HAMP"/>
    <property type="match status" value="1"/>
</dbReference>
<feature type="transmembrane region" description="Helical" evidence="10">
    <location>
        <begin position="307"/>
        <end position="328"/>
    </location>
</feature>
<dbReference type="Pfam" id="PF02743">
    <property type="entry name" value="dCache_1"/>
    <property type="match status" value="1"/>
</dbReference>
<dbReference type="PROSITE" id="PS50111">
    <property type="entry name" value="CHEMOTAXIS_TRANSDUC_2"/>
    <property type="match status" value="1"/>
</dbReference>
<dbReference type="SMART" id="SM00283">
    <property type="entry name" value="MA"/>
    <property type="match status" value="1"/>
</dbReference>
<keyword evidence="14" id="KW-1185">Reference proteome</keyword>
<dbReference type="EMBL" id="JAEEGB010000005">
    <property type="protein sequence ID" value="MBI6872010.1"/>
    <property type="molecule type" value="Genomic_DNA"/>
</dbReference>
<proteinExistence type="inferred from homology"/>
<evidence type="ECO:0000256" key="6">
    <source>
        <dbReference type="ARBA" id="ARBA00023136"/>
    </source>
</evidence>
<evidence type="ECO:0000256" key="8">
    <source>
        <dbReference type="ARBA" id="ARBA00029447"/>
    </source>
</evidence>
<dbReference type="AlphaFoldDB" id="A0A934M2J6"/>
<dbReference type="PANTHER" id="PTHR32089:SF112">
    <property type="entry name" value="LYSOZYME-LIKE PROTEIN-RELATED"/>
    <property type="match status" value="1"/>
</dbReference>
<sequence>MGKIKSKITAAILFCTFAIAVVISIVTGYQSGNAIEKESRDKLLAVTESNAKDFTTLTNEIERTVDFISNSVLSDFDLSKAKGDEGYLKQYEDKIEPIIKKMGETTPGVVGSYIYLNPELRNSLHYVSYDDADRDGTFKRKTSYVLENFKEDNKDMAWYYGSVKAKKGAWSDIYVDMHSKIEMISYTKPVYIDGTLVAVVGMDISFDLFRNAINKIKLYDTGYAYLLSADYNFLVHSKFTRKDNMATVENGNFKNIIETIKKNKSGVVEYNYGGKRMVGYYTIPNGYILAVSVPLNEVLKSLNQMRIFVPIIVVIGMIVAAFIAMMIASRISKPLMEVVQLLNKMSNLDLSDDKRYEHLLKNKDEIGVMVNSMHNMQKSLREIVENIKLESKEVALSAENLSSVSEENVSSIESVVKATDEIAKGSADLAVNIESGAEKLDFLANEINSVVEGSNIIKKHVDETSSVSRDGLDYVKELEIAVKGNVEVSDKLANQVNDLYNKSEIISRITDTIKAVTDQVNLLALNAAIEAARAGEQGKGFAVVAEEIRKLASETAASTEEIDNIIQEFKANISDTNVKVGEAKAAIHQTTNVSKNTEKAFEMIEKSVSTVTHQIDNLIENINTIGKNKNEVIAAMDSISAISQQVAATSQEISSSSQEQSSSMENIAQSSNELSIISSNLEELVGKFRT</sequence>
<keyword evidence="6 10" id="KW-0472">Membrane</keyword>
<dbReference type="Gene3D" id="3.30.450.20">
    <property type="entry name" value="PAS domain"/>
    <property type="match status" value="2"/>
</dbReference>
<evidence type="ECO:0000256" key="10">
    <source>
        <dbReference type="SAM" id="Phobius"/>
    </source>
</evidence>
<keyword evidence="2" id="KW-1003">Cell membrane</keyword>
<dbReference type="GO" id="GO:0006935">
    <property type="term" value="P:chemotaxis"/>
    <property type="evidence" value="ECO:0007669"/>
    <property type="project" value="UniProtKB-KW"/>
</dbReference>
<evidence type="ECO:0000256" key="7">
    <source>
        <dbReference type="ARBA" id="ARBA00023224"/>
    </source>
</evidence>
<evidence type="ECO:0000313" key="13">
    <source>
        <dbReference type="EMBL" id="MBI6872010.1"/>
    </source>
</evidence>
<dbReference type="Gene3D" id="1.10.287.950">
    <property type="entry name" value="Methyl-accepting chemotaxis protein"/>
    <property type="match status" value="1"/>
</dbReference>
<comment type="subcellular location">
    <subcellularLocation>
        <location evidence="1">Cell membrane</location>
        <topology evidence="1">Multi-pass membrane protein</topology>
    </subcellularLocation>
</comment>
<keyword evidence="4 10" id="KW-0812">Transmembrane</keyword>
<evidence type="ECO:0000313" key="14">
    <source>
        <dbReference type="Proteomes" id="UP000622687"/>
    </source>
</evidence>
<dbReference type="GO" id="GO:0005886">
    <property type="term" value="C:plasma membrane"/>
    <property type="evidence" value="ECO:0007669"/>
    <property type="project" value="UniProtKB-SubCell"/>
</dbReference>
<comment type="similarity">
    <text evidence="8">Belongs to the methyl-accepting chemotaxis (MCP) protein family.</text>
</comment>
<dbReference type="InterPro" id="IPR003660">
    <property type="entry name" value="HAMP_dom"/>
</dbReference>
<dbReference type="InterPro" id="IPR004089">
    <property type="entry name" value="MCPsignal_dom"/>
</dbReference>
<organism evidence="13 14">
    <name type="scientific">Clostridium aciditolerans</name>
    <dbReference type="NCBI Taxonomy" id="339861"/>
    <lineage>
        <taxon>Bacteria</taxon>
        <taxon>Bacillati</taxon>
        <taxon>Bacillota</taxon>
        <taxon>Clostridia</taxon>
        <taxon>Eubacteriales</taxon>
        <taxon>Clostridiaceae</taxon>
        <taxon>Clostridium</taxon>
    </lineage>
</organism>
<evidence type="ECO:0000259" key="12">
    <source>
        <dbReference type="PROSITE" id="PS50885"/>
    </source>
</evidence>
<dbReference type="Gene3D" id="6.10.340.10">
    <property type="match status" value="1"/>
</dbReference>
<feature type="domain" description="HAMP" evidence="12">
    <location>
        <begin position="329"/>
        <end position="385"/>
    </location>
</feature>
<dbReference type="RefSeq" id="WP_211141437.1">
    <property type="nucleotide sequence ID" value="NZ_JAEEGB010000005.1"/>
</dbReference>
<reference evidence="13" key="1">
    <citation type="submission" date="2020-12" db="EMBL/GenBank/DDBJ databases">
        <title>Clostridium thailandense sp. nov., a novel acetogenic bacterium isolated from peat land soil in Thailand.</title>
        <authorList>
            <person name="Chaikitkaew S."/>
            <person name="Birkeland N.K."/>
        </authorList>
    </citation>
    <scope>NUCLEOTIDE SEQUENCE</scope>
    <source>
        <strain evidence="13">DSM 17425</strain>
    </source>
</reference>